<accession>F2BB32</accession>
<protein>
    <submittedName>
        <fullName evidence="1">Uncharacterized protein</fullName>
    </submittedName>
</protein>
<sequence length="82" mass="9218">MSKLAALFSLHSGIFYSKNRSQADCQQTLMPSEKTVFRRPPLRRQSKTAAITRFYTPPAAETAAASRQGLRRARRFIMIASA</sequence>
<dbReference type="HOGENOM" id="CLU_2554734_0_0_4"/>
<comment type="caution">
    <text evidence="1">The sequence shown here is derived from an EMBL/GenBank/DDBJ whole genome shotgun (WGS) entry which is preliminary data.</text>
</comment>
<keyword evidence="2" id="KW-1185">Reference proteome</keyword>
<dbReference type="Proteomes" id="UP000004105">
    <property type="component" value="Unassembled WGS sequence"/>
</dbReference>
<evidence type="ECO:0000313" key="1">
    <source>
        <dbReference type="EMBL" id="EGF11386.1"/>
    </source>
</evidence>
<name>F2BB32_9NEIS</name>
<organism evidence="1 2">
    <name type="scientific">Neisseria bacilliformis ATCC BAA-1200</name>
    <dbReference type="NCBI Taxonomy" id="888742"/>
    <lineage>
        <taxon>Bacteria</taxon>
        <taxon>Pseudomonadati</taxon>
        <taxon>Pseudomonadota</taxon>
        <taxon>Betaproteobacteria</taxon>
        <taxon>Neisseriales</taxon>
        <taxon>Neisseriaceae</taxon>
        <taxon>Neisseria</taxon>
    </lineage>
</organism>
<dbReference type="EMBL" id="AFAY01000019">
    <property type="protein sequence ID" value="EGF11386.1"/>
    <property type="molecule type" value="Genomic_DNA"/>
</dbReference>
<gene>
    <name evidence="1" type="ORF">HMPREF9123_0936</name>
</gene>
<reference evidence="1 2" key="1">
    <citation type="submission" date="2011-02" db="EMBL/GenBank/DDBJ databases">
        <authorList>
            <person name="Muzny D."/>
            <person name="Qin X."/>
            <person name="Deng J."/>
            <person name="Jiang H."/>
            <person name="Liu Y."/>
            <person name="Qu J."/>
            <person name="Song X.-Z."/>
            <person name="Zhang L."/>
            <person name="Thornton R."/>
            <person name="Coyle M."/>
            <person name="Francisco L."/>
            <person name="Jackson L."/>
            <person name="Javaid M."/>
            <person name="Korchina V."/>
            <person name="Kovar C."/>
            <person name="Mata R."/>
            <person name="Mathew T."/>
            <person name="Ngo R."/>
            <person name="Nguyen L."/>
            <person name="Nguyen N."/>
            <person name="Okwuonu G."/>
            <person name="Ongeri F."/>
            <person name="Pham C."/>
            <person name="Simmons D."/>
            <person name="Wilczek-Boney K."/>
            <person name="Hale W."/>
            <person name="Jakkamsetti A."/>
            <person name="Pham P."/>
            <person name="Ruth R."/>
            <person name="San Lucas F."/>
            <person name="Warren J."/>
            <person name="Zhang J."/>
            <person name="Zhao Z."/>
            <person name="Zhou C."/>
            <person name="Zhu D."/>
            <person name="Lee S."/>
            <person name="Bess C."/>
            <person name="Blankenburg K."/>
            <person name="Forbes L."/>
            <person name="Fu Q."/>
            <person name="Gubbala S."/>
            <person name="Hirani K."/>
            <person name="Jayaseelan J.C."/>
            <person name="Lara F."/>
            <person name="Munidasa M."/>
            <person name="Palculict T."/>
            <person name="Patil S."/>
            <person name="Pu L.-L."/>
            <person name="Saada N."/>
            <person name="Tang L."/>
            <person name="Weissenberger G."/>
            <person name="Zhu Y."/>
            <person name="Hemphill L."/>
            <person name="Shang Y."/>
            <person name="Youmans B."/>
            <person name="Ayvaz T."/>
            <person name="Ross M."/>
            <person name="Santibanez J."/>
            <person name="Aqrawi P."/>
            <person name="Gross S."/>
            <person name="Joshi V."/>
            <person name="Fowler G."/>
            <person name="Nazareth L."/>
            <person name="Reid J."/>
            <person name="Worley K."/>
            <person name="Petrosino J."/>
            <person name="Highlander S."/>
            <person name="Gibbs R."/>
        </authorList>
    </citation>
    <scope>NUCLEOTIDE SEQUENCE [LARGE SCALE GENOMIC DNA]</scope>
    <source>
        <strain evidence="1 2">ATCC BAA-1200</strain>
    </source>
</reference>
<evidence type="ECO:0000313" key="2">
    <source>
        <dbReference type="Proteomes" id="UP000004105"/>
    </source>
</evidence>
<dbReference type="AlphaFoldDB" id="F2BB32"/>
<proteinExistence type="predicted"/>